<dbReference type="Gene3D" id="3.20.100.30">
    <property type="entry name" value="VTC, catalytic tunnel domain"/>
    <property type="match status" value="2"/>
</dbReference>
<organism evidence="2">
    <name type="scientific">uncultured Aureispira sp</name>
    <dbReference type="NCBI Taxonomy" id="1331704"/>
    <lineage>
        <taxon>Bacteria</taxon>
        <taxon>Pseudomonadati</taxon>
        <taxon>Bacteroidota</taxon>
        <taxon>Saprospiria</taxon>
        <taxon>Saprospirales</taxon>
        <taxon>Saprospiraceae</taxon>
        <taxon>Aureispira</taxon>
        <taxon>environmental samples</taxon>
    </lineage>
</organism>
<name>A0A6S6SEY9_9BACT</name>
<dbReference type="GO" id="GO:0006799">
    <property type="term" value="P:polyphosphate biosynthetic process"/>
    <property type="evidence" value="ECO:0007669"/>
    <property type="project" value="UniProtKB-ARBA"/>
</dbReference>
<dbReference type="CDD" id="cd07750">
    <property type="entry name" value="PolyPPase_VTC_like"/>
    <property type="match status" value="1"/>
</dbReference>
<proteinExistence type="predicted"/>
<evidence type="ECO:0000259" key="1">
    <source>
        <dbReference type="Pfam" id="PF09359"/>
    </source>
</evidence>
<dbReference type="InterPro" id="IPR042267">
    <property type="entry name" value="VTC_sf"/>
</dbReference>
<dbReference type="Pfam" id="PF09359">
    <property type="entry name" value="VTC"/>
    <property type="match status" value="1"/>
</dbReference>
<dbReference type="SUPFAM" id="SSF55154">
    <property type="entry name" value="CYTH-like phosphatases"/>
    <property type="match status" value="1"/>
</dbReference>
<gene>
    <name evidence="2" type="ORF">HELGO_WM35334</name>
</gene>
<dbReference type="EMBL" id="CACVAQ010000143">
    <property type="protein sequence ID" value="CAA6808567.1"/>
    <property type="molecule type" value="Genomic_DNA"/>
</dbReference>
<reference evidence="2" key="1">
    <citation type="submission" date="2020-01" db="EMBL/GenBank/DDBJ databases">
        <authorList>
            <person name="Meier V. D."/>
            <person name="Meier V D."/>
        </authorList>
    </citation>
    <scope>NUCLEOTIDE SEQUENCE</scope>
    <source>
        <strain evidence="2">HLG_WM_MAG_10</strain>
    </source>
</reference>
<sequence>MRFERKYRVENLSMPHIKQIIKSHPASFYKLYPNRTVNNIYFDSPNMVCLNDNLAGINVRKKYRTRWYGTDIKQIVTPKLEVKYKENELGGKTIFDLPPFELSNIKALQKEVNTLIPQQFTLQATLLNSYERSYWGTKDGKFRITIDSNLRFHSLLHSPNFNRYVHRDPVVIVELKYEREDEKDLRRITRFLPFRLSKNSKYVNGILLTQ</sequence>
<evidence type="ECO:0000313" key="2">
    <source>
        <dbReference type="EMBL" id="CAA6808567.1"/>
    </source>
</evidence>
<feature type="domain" description="VTC" evidence="1">
    <location>
        <begin position="2"/>
        <end position="207"/>
    </location>
</feature>
<dbReference type="InterPro" id="IPR033469">
    <property type="entry name" value="CYTH-like_dom_sf"/>
</dbReference>
<accession>A0A6S6SEY9</accession>
<protein>
    <submittedName>
        <fullName evidence="2">Polyphosphate polymerase domain-containing protein</fullName>
    </submittedName>
</protein>
<dbReference type="AlphaFoldDB" id="A0A6S6SEY9"/>
<dbReference type="InterPro" id="IPR018966">
    <property type="entry name" value="VTC_domain"/>
</dbReference>